<dbReference type="GO" id="GO:0045505">
    <property type="term" value="F:dynein intermediate chain binding"/>
    <property type="evidence" value="ECO:0007669"/>
    <property type="project" value="InterPro"/>
</dbReference>
<dbReference type="AlphaFoldDB" id="A0AAY4CET6"/>
<reference evidence="3 4" key="1">
    <citation type="submission" date="2020-06" db="EMBL/GenBank/DDBJ databases">
        <authorList>
            <consortium name="Wellcome Sanger Institute Data Sharing"/>
        </authorList>
    </citation>
    <scope>NUCLEOTIDE SEQUENCE [LARGE SCALE GENOMIC DNA]</scope>
</reference>
<dbReference type="Ensembl" id="ENSDCDT00010038513.1">
    <property type="protein sequence ID" value="ENSDCDP00010031116.1"/>
    <property type="gene ID" value="ENSDCDG00010019755.1"/>
</dbReference>
<dbReference type="PANTHER" id="PTHR22878">
    <property type="entry name" value="DYNEIN HEAVY CHAIN 6, AXONEMAL-LIKE-RELATED"/>
    <property type="match status" value="1"/>
</dbReference>
<feature type="domain" description="Dynein heavy chain tail" evidence="2">
    <location>
        <begin position="67"/>
        <end position="625"/>
    </location>
</feature>
<reference evidence="3" key="3">
    <citation type="submission" date="2025-09" db="UniProtKB">
        <authorList>
            <consortium name="Ensembl"/>
        </authorList>
    </citation>
    <scope>IDENTIFICATION</scope>
</reference>
<dbReference type="GO" id="GO:0051959">
    <property type="term" value="F:dynein light intermediate chain binding"/>
    <property type="evidence" value="ECO:0007669"/>
    <property type="project" value="InterPro"/>
</dbReference>
<accession>A0AAY4CET6</accession>
<dbReference type="GeneTree" id="ENSGT00940000154642"/>
<organism evidence="3 4">
    <name type="scientific">Denticeps clupeoides</name>
    <name type="common">denticle herring</name>
    <dbReference type="NCBI Taxonomy" id="299321"/>
    <lineage>
        <taxon>Eukaryota</taxon>
        <taxon>Metazoa</taxon>
        <taxon>Chordata</taxon>
        <taxon>Craniata</taxon>
        <taxon>Vertebrata</taxon>
        <taxon>Euteleostomi</taxon>
        <taxon>Actinopterygii</taxon>
        <taxon>Neopterygii</taxon>
        <taxon>Teleostei</taxon>
        <taxon>Clupei</taxon>
        <taxon>Clupeiformes</taxon>
        <taxon>Denticipitoidei</taxon>
        <taxon>Denticipitidae</taxon>
        <taxon>Denticeps</taxon>
    </lineage>
</organism>
<keyword evidence="4" id="KW-1185">Reference proteome</keyword>
<evidence type="ECO:0000256" key="1">
    <source>
        <dbReference type="SAM" id="Coils"/>
    </source>
</evidence>
<dbReference type="GO" id="GO:0030286">
    <property type="term" value="C:dynein complex"/>
    <property type="evidence" value="ECO:0007669"/>
    <property type="project" value="InterPro"/>
</dbReference>
<dbReference type="InterPro" id="IPR026983">
    <property type="entry name" value="DHC"/>
</dbReference>
<evidence type="ECO:0000313" key="4">
    <source>
        <dbReference type="Proteomes" id="UP000694580"/>
    </source>
</evidence>
<protein>
    <recommendedName>
        <fullName evidence="2">Dynein heavy chain tail domain-containing protein</fullName>
    </recommendedName>
</protein>
<dbReference type="PANTHER" id="PTHR22878:SF63">
    <property type="entry name" value="DYNEIN AXONEMAL HEAVY CHAIN 10"/>
    <property type="match status" value="1"/>
</dbReference>
<dbReference type="InterPro" id="IPR013594">
    <property type="entry name" value="Dynein_heavy_tail"/>
</dbReference>
<keyword evidence="1" id="KW-0175">Coiled coil</keyword>
<name>A0AAY4CET6_9TELE</name>
<sequence length="964" mass="112299">IPGYRPAEPRRIDTVRDELLNSVHRFLGHVETTLQQLDACEIKLHIPELDLKPDVEELLASPEVVMELEQCVMSWQAQVTIVMEEQQKKKPQAPGPLAEIEFWRERAAVLSALSEQLKLPLVKKILNVMTRTDPGTVQNLELTVNELNKFHLKSMDNVRFLSTLERHFKNLVSGVDFGVILDTIPQMMNSLRFVWIISRHYNTDEHMVPLMERIAWELSERVARVVNVVLFYWIQAKAKTLDGKKVLDLWKTSYFEMRAKIEASGQDSRWEFDRKKLFEKTDYMATICQDLYDILQTVEEFYNIFGPELKAVTGDPKRIDEVLHRVDSLVVPIEEINFDPFSIRKMGSWKMVMQDFITEVQAIEGEAMNFIDQSFKALRSATAAFELLLKFKNIPSRDAINKQMMKKFNDILAQYCKEIDMINSIFVQNKDNPPLIKTHPPIAGAIYWERFLFDCIKSTIMRFKEMPEMLESEQGKEAKTKYLTVGRCMRTYEQEKYKCWHDETKQKLPLLMKRTLLAIFSNFEKGVRFRVNFAAELKEIITETKYMDQLDYSIPELAQNIALQEDKFLRYTHDLQNLVNRYHSLVDSLNDAEYLLLSEQICELRNVLWPGCRRLNWNALGIPEFITRGNQAASKFESLLNQIQKNARDIEAKLLSMETVNLFKLPTPDKTGHLPGVKEFCELIEMERMKDVNVLSGRYTAIGPLLTKMESLILQTSTGKAKHMAPYYAYWERKVFDSLIKMLLRNLSSFNKSLTGNNPLFQIDAILSAPDIVLEPKYNEVYKLIMQCVRDCVESTKRFVRWMHGTCIECPPQQMDGEDEPMVFTYYSDVCQYPQVNEGAMALSQTVQRLLNMSVHYLRRWLRFRLLWKMDRAIVVEKFAARRPSCVMYDEKLQSYARIKKDVAQQPLTKDVHIIQLNLELLAHTVQEKAQAWISSLGTLLNKSAREDLDSLHSKLTLNLCLKL</sequence>
<reference evidence="3" key="2">
    <citation type="submission" date="2025-08" db="UniProtKB">
        <authorList>
            <consortium name="Ensembl"/>
        </authorList>
    </citation>
    <scope>IDENTIFICATION</scope>
</reference>
<feature type="coiled-coil region" evidence="1">
    <location>
        <begin position="633"/>
        <end position="660"/>
    </location>
</feature>
<evidence type="ECO:0000259" key="2">
    <source>
        <dbReference type="Pfam" id="PF08385"/>
    </source>
</evidence>
<dbReference type="GO" id="GO:0007018">
    <property type="term" value="P:microtubule-based movement"/>
    <property type="evidence" value="ECO:0007669"/>
    <property type="project" value="InterPro"/>
</dbReference>
<proteinExistence type="predicted"/>
<dbReference type="Pfam" id="PF08385">
    <property type="entry name" value="DHC_N1"/>
    <property type="match status" value="1"/>
</dbReference>
<evidence type="ECO:0000313" key="3">
    <source>
        <dbReference type="Ensembl" id="ENSDCDP00010031116.1"/>
    </source>
</evidence>
<dbReference type="Proteomes" id="UP000694580">
    <property type="component" value="Chromosome 11"/>
</dbReference>